<proteinExistence type="predicted"/>
<dbReference type="EMBL" id="CM042888">
    <property type="protein sequence ID" value="KAI4326435.1"/>
    <property type="molecule type" value="Genomic_DNA"/>
</dbReference>
<dbReference type="Proteomes" id="UP001057402">
    <property type="component" value="Chromosome 9"/>
</dbReference>
<comment type="caution">
    <text evidence="1">The sequence shown here is derived from an EMBL/GenBank/DDBJ whole genome shotgun (WGS) entry which is preliminary data.</text>
</comment>
<accession>A0ACB9MVA1</accession>
<protein>
    <submittedName>
        <fullName evidence="1">Uncharacterized protein</fullName>
    </submittedName>
</protein>
<gene>
    <name evidence="1" type="ORF">MLD38_031750</name>
</gene>
<name>A0ACB9MVA1_9MYRT</name>
<reference evidence="2" key="1">
    <citation type="journal article" date="2023" name="Front. Plant Sci.">
        <title>Chromosomal-level genome assembly of Melastoma candidum provides insights into trichome evolution.</title>
        <authorList>
            <person name="Zhong Y."/>
            <person name="Wu W."/>
            <person name="Sun C."/>
            <person name="Zou P."/>
            <person name="Liu Y."/>
            <person name="Dai S."/>
            <person name="Zhou R."/>
        </authorList>
    </citation>
    <scope>NUCLEOTIDE SEQUENCE [LARGE SCALE GENOMIC DNA]</scope>
</reference>
<organism evidence="1 2">
    <name type="scientific">Melastoma candidum</name>
    <dbReference type="NCBI Taxonomy" id="119954"/>
    <lineage>
        <taxon>Eukaryota</taxon>
        <taxon>Viridiplantae</taxon>
        <taxon>Streptophyta</taxon>
        <taxon>Embryophyta</taxon>
        <taxon>Tracheophyta</taxon>
        <taxon>Spermatophyta</taxon>
        <taxon>Magnoliopsida</taxon>
        <taxon>eudicotyledons</taxon>
        <taxon>Gunneridae</taxon>
        <taxon>Pentapetalae</taxon>
        <taxon>rosids</taxon>
        <taxon>malvids</taxon>
        <taxon>Myrtales</taxon>
        <taxon>Melastomataceae</taxon>
        <taxon>Melastomatoideae</taxon>
        <taxon>Melastomateae</taxon>
        <taxon>Melastoma</taxon>
    </lineage>
</organism>
<sequence>MGADDDDGSGDGGSARLDDKAKRMRDLLSSFYSPDPSSANNSPSSSGVASLDAINSPSFDAFLYMSLLVQKSNLEGLLKRHVEMAAEIKNLDTDLQMLVYENYNKFISATDTIKRMKSNIVGMESNMEQLLEKIMSVQSKSDGVNTSLFEKREHIEKLHRTRNLLRKVQFIYDLPARLAKCIKSEAYGDAVKFYIGATPIFKIYGDSSFQDCRKASEEAIALITKKLQGKLFSDSESIQARAEAAMLLKQLDFPVDNLKVKLLEKLEQSLGDFSLQIIGADVSVNSGSPSPESNKTEVSPNSAHEVLVREFAEVIRAYRVIFPDSENRLISLSIDLITRNFETAELYVKERIPCCDVLHVIRDRGKLKQIISNLLSNAVKFTSDGHIVVRAWTRKPNLGNAIVPTPPRRWQKILSWLHYGRHEEATEVLPATAAQDIINCADFVFEVSDTGSGIPIEKRKSVFENYIQVKETNQGQGGTGLGLGIVRSLVKLLGGDIEIVDKEIGEKGTCFRFNVLLTVREPFSEQELGTVDRAAEQSFSHWQVGAILRSLTRALSIRSQSPRYTSSPNSEGSQVILLMRKDERCLVTQRFMRRLGIEVFVVNHLEDLDLVSRKMQPRLKTSFSSHSLSGFSEISLKSESFKRSGSNKCFPVGAKDSPLRLMEGTDQIFPVQTQTSRRHRSGLVLVVVDATMGPFPELVKVVSEFREGIPRTSRVIWLDRPMNRRVDRRLFAEGSGDPINLVLSKPLHGSYLFEVIKLLPEFAGPTDRTLFMRAAESPSERVSQMIAQEITAVDDASPLSGKKVLVVDDNAINRRIAEKYLKKLGAIVYLSEDGANALELVRDGLLEQMNSQSSTMLPYDYILMDCQMPGMDGYEATARIREEEKGYGVHIPIIALTAHDSGPEARRIFEVGMDYHLKRPLNEDHLLEAIASLRGR</sequence>
<keyword evidence="2" id="KW-1185">Reference proteome</keyword>
<evidence type="ECO:0000313" key="1">
    <source>
        <dbReference type="EMBL" id="KAI4326435.1"/>
    </source>
</evidence>
<evidence type="ECO:0000313" key="2">
    <source>
        <dbReference type="Proteomes" id="UP001057402"/>
    </source>
</evidence>